<sequence length="117" mass="12627">MHSLYKEIKAMQQTQRPKQQYPQAKVMMIPARSRTGANYYSSPENLIKHLCSNSLSSGGSSGKGSFRSTVSPPSEKTPVKVVGEDVLFMDGVLVASDAKFVGSGPSSSPESVIILYE</sequence>
<reference evidence="2 3" key="1">
    <citation type="journal article" date="2024" name="G3 (Bethesda)">
        <title>Genome assembly of Hibiscus sabdariffa L. provides insights into metabolisms of medicinal natural products.</title>
        <authorList>
            <person name="Kim T."/>
        </authorList>
    </citation>
    <scope>NUCLEOTIDE SEQUENCE [LARGE SCALE GENOMIC DNA]</scope>
    <source>
        <strain evidence="2">TK-2024</strain>
        <tissue evidence="2">Old leaves</tissue>
    </source>
</reference>
<evidence type="ECO:0000313" key="2">
    <source>
        <dbReference type="EMBL" id="KAK8568365.1"/>
    </source>
</evidence>
<dbReference type="EMBL" id="JBBPBM010000009">
    <property type="protein sequence ID" value="KAK8568365.1"/>
    <property type="molecule type" value="Genomic_DNA"/>
</dbReference>
<organism evidence="2 3">
    <name type="scientific">Hibiscus sabdariffa</name>
    <name type="common">roselle</name>
    <dbReference type="NCBI Taxonomy" id="183260"/>
    <lineage>
        <taxon>Eukaryota</taxon>
        <taxon>Viridiplantae</taxon>
        <taxon>Streptophyta</taxon>
        <taxon>Embryophyta</taxon>
        <taxon>Tracheophyta</taxon>
        <taxon>Spermatophyta</taxon>
        <taxon>Magnoliopsida</taxon>
        <taxon>eudicotyledons</taxon>
        <taxon>Gunneridae</taxon>
        <taxon>Pentapetalae</taxon>
        <taxon>rosids</taxon>
        <taxon>malvids</taxon>
        <taxon>Malvales</taxon>
        <taxon>Malvaceae</taxon>
        <taxon>Malvoideae</taxon>
        <taxon>Hibiscus</taxon>
    </lineage>
</organism>
<accession>A0ABR2F0A0</accession>
<feature type="compositionally biased region" description="Low complexity" evidence="1">
    <location>
        <begin position="53"/>
        <end position="68"/>
    </location>
</feature>
<evidence type="ECO:0000313" key="3">
    <source>
        <dbReference type="Proteomes" id="UP001472677"/>
    </source>
</evidence>
<comment type="caution">
    <text evidence="2">The sequence shown here is derived from an EMBL/GenBank/DDBJ whole genome shotgun (WGS) entry which is preliminary data.</text>
</comment>
<keyword evidence="3" id="KW-1185">Reference proteome</keyword>
<name>A0ABR2F0A0_9ROSI</name>
<dbReference type="Proteomes" id="UP001472677">
    <property type="component" value="Unassembled WGS sequence"/>
</dbReference>
<feature type="region of interest" description="Disordered" evidence="1">
    <location>
        <begin position="53"/>
        <end position="77"/>
    </location>
</feature>
<protein>
    <submittedName>
        <fullName evidence="2">Uncharacterized protein</fullName>
    </submittedName>
</protein>
<proteinExistence type="predicted"/>
<evidence type="ECO:0000256" key="1">
    <source>
        <dbReference type="SAM" id="MobiDB-lite"/>
    </source>
</evidence>
<gene>
    <name evidence="2" type="ORF">V6N12_006919</name>
</gene>